<evidence type="ECO:0000313" key="3">
    <source>
        <dbReference type="EMBL" id="GCC29136.1"/>
    </source>
</evidence>
<comment type="caution">
    <text evidence="3">The sequence shown here is derived from an EMBL/GenBank/DDBJ whole genome shotgun (WGS) entry which is preliminary data.</text>
</comment>
<evidence type="ECO:0000256" key="1">
    <source>
        <dbReference type="SAM" id="MobiDB-lite"/>
    </source>
</evidence>
<dbReference type="SUPFAM" id="SSF47459">
    <property type="entry name" value="HLH, helix-loop-helix DNA-binding domain"/>
    <property type="match status" value="1"/>
</dbReference>
<dbReference type="InterPro" id="IPR011598">
    <property type="entry name" value="bHLH_dom"/>
</dbReference>
<gene>
    <name evidence="3" type="ORF">chiPu_0007573</name>
</gene>
<dbReference type="Pfam" id="PF00010">
    <property type="entry name" value="HLH"/>
    <property type="match status" value="1"/>
</dbReference>
<feature type="region of interest" description="Disordered" evidence="1">
    <location>
        <begin position="114"/>
        <end position="144"/>
    </location>
</feature>
<dbReference type="InterPro" id="IPR036638">
    <property type="entry name" value="HLH_DNA-bd_sf"/>
</dbReference>
<dbReference type="CDD" id="cd11390">
    <property type="entry name" value="bHLH_TS"/>
    <property type="match status" value="1"/>
</dbReference>
<dbReference type="Gene3D" id="4.10.280.10">
    <property type="entry name" value="Helix-loop-helix DNA-binding domain"/>
    <property type="match status" value="1"/>
</dbReference>
<dbReference type="Proteomes" id="UP000287033">
    <property type="component" value="Unassembled WGS sequence"/>
</dbReference>
<feature type="compositionally biased region" description="Basic and acidic residues" evidence="1">
    <location>
        <begin position="1"/>
        <end position="16"/>
    </location>
</feature>
<evidence type="ECO:0000259" key="2">
    <source>
        <dbReference type="PROSITE" id="PS50888"/>
    </source>
</evidence>
<name>A0A401SFF5_CHIPU</name>
<dbReference type="GO" id="GO:0046983">
    <property type="term" value="F:protein dimerization activity"/>
    <property type="evidence" value="ECO:0007669"/>
    <property type="project" value="InterPro"/>
</dbReference>
<dbReference type="AlphaFoldDB" id="A0A401SFF5"/>
<organism evidence="3 4">
    <name type="scientific">Chiloscyllium punctatum</name>
    <name type="common">Brownbanded bambooshark</name>
    <name type="synonym">Hemiscyllium punctatum</name>
    <dbReference type="NCBI Taxonomy" id="137246"/>
    <lineage>
        <taxon>Eukaryota</taxon>
        <taxon>Metazoa</taxon>
        <taxon>Chordata</taxon>
        <taxon>Craniata</taxon>
        <taxon>Vertebrata</taxon>
        <taxon>Chondrichthyes</taxon>
        <taxon>Elasmobranchii</taxon>
        <taxon>Galeomorphii</taxon>
        <taxon>Galeoidea</taxon>
        <taxon>Orectolobiformes</taxon>
        <taxon>Hemiscylliidae</taxon>
        <taxon>Chiloscyllium</taxon>
    </lineage>
</organism>
<keyword evidence="4" id="KW-1185">Reference proteome</keyword>
<dbReference type="PANTHER" id="PTHR23349">
    <property type="entry name" value="BASIC HELIX-LOOP-HELIX TRANSCRIPTION FACTOR, TWIST"/>
    <property type="match status" value="1"/>
</dbReference>
<feature type="domain" description="BHLH" evidence="2">
    <location>
        <begin position="36"/>
        <end position="87"/>
    </location>
</feature>
<reference evidence="3 4" key="1">
    <citation type="journal article" date="2018" name="Nat. Ecol. Evol.">
        <title>Shark genomes provide insights into elasmobranch evolution and the origin of vertebrates.</title>
        <authorList>
            <person name="Hara Y"/>
            <person name="Yamaguchi K"/>
            <person name="Onimaru K"/>
            <person name="Kadota M"/>
            <person name="Koyanagi M"/>
            <person name="Keeley SD"/>
            <person name="Tatsumi K"/>
            <person name="Tanaka K"/>
            <person name="Motone F"/>
            <person name="Kageyama Y"/>
            <person name="Nozu R"/>
            <person name="Adachi N"/>
            <person name="Nishimura O"/>
            <person name="Nakagawa R"/>
            <person name="Tanegashima C"/>
            <person name="Kiyatake I"/>
            <person name="Matsumoto R"/>
            <person name="Murakumo K"/>
            <person name="Nishida K"/>
            <person name="Terakita A"/>
            <person name="Kuratani S"/>
            <person name="Sato K"/>
            <person name="Hyodo S Kuraku.S."/>
        </authorList>
    </citation>
    <scope>NUCLEOTIDE SEQUENCE [LARGE SCALE GENOMIC DNA]</scope>
</reference>
<dbReference type="EMBL" id="BEZZ01000235">
    <property type="protein sequence ID" value="GCC29136.1"/>
    <property type="molecule type" value="Genomic_DNA"/>
</dbReference>
<dbReference type="GO" id="GO:0000981">
    <property type="term" value="F:DNA-binding transcription factor activity, RNA polymerase II-specific"/>
    <property type="evidence" value="ECO:0007669"/>
    <property type="project" value="TreeGrafter"/>
</dbReference>
<accession>A0A401SFF5</accession>
<dbReference type="OrthoDB" id="10067827at2759"/>
<dbReference type="GO" id="GO:0000977">
    <property type="term" value="F:RNA polymerase II transcription regulatory region sequence-specific DNA binding"/>
    <property type="evidence" value="ECO:0007669"/>
    <property type="project" value="TreeGrafter"/>
</dbReference>
<dbReference type="SMART" id="SM00353">
    <property type="entry name" value="HLH"/>
    <property type="match status" value="1"/>
</dbReference>
<feature type="region of interest" description="Disordered" evidence="1">
    <location>
        <begin position="1"/>
        <end position="46"/>
    </location>
</feature>
<dbReference type="PROSITE" id="PS50888">
    <property type="entry name" value="BHLH"/>
    <property type="match status" value="1"/>
</dbReference>
<dbReference type="InterPro" id="IPR050283">
    <property type="entry name" value="E-box_TF_Regulators"/>
</dbReference>
<dbReference type="STRING" id="137246.A0A401SFF5"/>
<proteinExistence type="predicted"/>
<sequence>MEVLHGVRAEGSDQGKRPVKNKKVRRRKRLLTGVSRQRRAANTRERQRVHAVNLAFQDLRRLLPLLSGVEVSKIDILRLAAKWIAHLTALLLLDDQEQQRGAVRAAAVTCRTEEPPTLPSLTKLPTPGRTASGGRQRAGDPAWC</sequence>
<dbReference type="GO" id="GO:0032502">
    <property type="term" value="P:developmental process"/>
    <property type="evidence" value="ECO:0007669"/>
    <property type="project" value="TreeGrafter"/>
</dbReference>
<feature type="compositionally biased region" description="Basic residues" evidence="1">
    <location>
        <begin position="17"/>
        <end position="41"/>
    </location>
</feature>
<evidence type="ECO:0000313" key="4">
    <source>
        <dbReference type="Proteomes" id="UP000287033"/>
    </source>
</evidence>
<protein>
    <recommendedName>
        <fullName evidence="2">BHLH domain-containing protein</fullName>
    </recommendedName>
</protein>
<dbReference type="PANTHER" id="PTHR23349:SF42">
    <property type="entry name" value="BHLH DOMAIN-CONTAINING PROTEIN"/>
    <property type="match status" value="1"/>
</dbReference>